<organism evidence="1 2">
    <name type="scientific">Spodoptera exigua</name>
    <name type="common">Beet armyworm</name>
    <name type="synonym">Noctua fulgens</name>
    <dbReference type="NCBI Taxonomy" id="7107"/>
    <lineage>
        <taxon>Eukaryota</taxon>
        <taxon>Metazoa</taxon>
        <taxon>Ecdysozoa</taxon>
        <taxon>Arthropoda</taxon>
        <taxon>Hexapoda</taxon>
        <taxon>Insecta</taxon>
        <taxon>Pterygota</taxon>
        <taxon>Neoptera</taxon>
        <taxon>Endopterygota</taxon>
        <taxon>Lepidoptera</taxon>
        <taxon>Glossata</taxon>
        <taxon>Ditrysia</taxon>
        <taxon>Noctuoidea</taxon>
        <taxon>Noctuidae</taxon>
        <taxon>Amphipyrinae</taxon>
        <taxon>Spodoptera</taxon>
    </lineage>
</organism>
<accession>A0A835L4F7</accession>
<dbReference type="Proteomes" id="UP000648187">
    <property type="component" value="Unassembled WGS sequence"/>
</dbReference>
<evidence type="ECO:0000313" key="2">
    <source>
        <dbReference type="Proteomes" id="UP000648187"/>
    </source>
</evidence>
<comment type="caution">
    <text evidence="1">The sequence shown here is derived from an EMBL/GenBank/DDBJ whole genome shotgun (WGS) entry which is preliminary data.</text>
</comment>
<proteinExistence type="predicted"/>
<reference evidence="1" key="1">
    <citation type="submission" date="2020-08" db="EMBL/GenBank/DDBJ databases">
        <title>Spodoptera exigua strain:BAW_Kor-Di-RS1 Genome sequencing and assembly.</title>
        <authorList>
            <person name="Kim J."/>
            <person name="Nam H.Y."/>
            <person name="Kwon M."/>
            <person name="Choi J.H."/>
            <person name="Cho S.R."/>
            <person name="Kim G.-H."/>
        </authorList>
    </citation>
    <scope>NUCLEOTIDE SEQUENCE</scope>
    <source>
        <strain evidence="1">BAW_Kor-Di-RS1</strain>
        <tissue evidence="1">Whole-body</tissue>
    </source>
</reference>
<sequence>MICYLTTMPPLTLEGETLGEKRRHFNKLVADAVASKHYELTPIDYTDSDIDNLLKIEIACKTRNVDYVIEVMKSKDMLYASTAIKKSTWLITDPQYANIINPEYLHTQLKPYMTTKAFNKLMLHIRLNLKDEPRVETFYEHLKQTGKSEKWLQNCSIPFIENAISFSVPVWLYRRLLKKTPLLLTFDIDASRAERQAAYLSILKSRTADVLDILEDTSTRLFIVEMGKKRTEFVMKKCPKSVLENIERYQRTINMSVVARYINKNEIKAFLCKNASPIEFYQDYKALTSFVKNMPEKERVEFIQKSFIDRTEMLFDKNEMNCIDVSHQSYQWYEFYPFEIALPKINNLIRKESSPSKRCAILSILISSAKTNTKHIKSLLTYVTEKHMNIPVKFKMNFVKNLLSNVPSHELDEATWNILDQIFHSMDVYAGTGDDAQWCREYIIVRKVLNDEPMPEGIEQKCTFISYKNVMKSLNTEQKSKFFTYLLNRMMAKCEGFANESDFLETVHKIEKVLILIKDFNKNLNDYPFVLEKIQNLYKIKKANNWTTDMSCLYNVNKSWRKYMFEDSLSLCLCEETCLNALKHKPQLLTRHDNQIHALRTNDAVSLRHVLAKLRVYWPDTLARHWTESYMQHLNDPTGHKAIIKGLFMLLSQDQAIELAKRYVPKNFKINWCLTDHTEISIRINIAKHLHLARPLVPLETVLWYANGDYVQYAMQSHIAIWSALGEIDSRENLSKLYDAPISLLKFVLDQAFFKLPTSEVIDLYWKIWKSTKNSTIQAIIFDHTAYEMQKYYENETIQNDLWKLTKHGEATDINKQLTNFDVIPYEKRSEYYMKISRYLVSLPISEKYLNDLLFFGFLHMESLDEDFIVNVLLSPVEIRFFSANTSIVDCFAHFLLRSESEENQLERFKLMEPALDKAFHNWHNIRSCKENFEAFLNTATRTLATDYAKTIPIPAKLFAEIQSKMENGLSVSGNYELLTSWKLITAYVKILKLNEQCPERENEDQYNDWDLSLSFGPIILQYLKEDVGEYGDNVKTVILRQVLYDDDFVPALLVVSKIIPKHPDAETKCARSEILQKLKSNASMYNLTSIFVKGETLGEKRRHFNKLVADAVASKHYELTPIDYKGSDIHNLLKIEIACKTRNVDYVIEVIKSKDMLYASTAIKKSTWLITDPQYANIVNPEYLHTQLKPYMTTKAFNKLMLHVRLNLKDERRVETFYEYFKETDTACKWLHNCSFPFIENVIKNERLVPKWLFKRLCKRSSRFLIYNARVEMYPHERGQSVLFMLKSQTESVLNIMEGYKIGFIPKMGKKRTEFLLKKCPHRILDNIQKYHQSLDANVLVKYIKYNKDIKGFLYQHATTMRYNENFKTLGLFIKNMEEAERIEFVKASFIDKTKPLFHEDDFEYFGLGPVIHSYEWYEFFPFEIAFTKIKKFLRKQESPSERCAMLSVLVNTAKTNAEHIKTLLSYVIEKHVNDPFKFKIKFVIHLLSNVSPHKLDMATWNILDQLFHSMDVYTETENDVQLCRESIILRKVLNDEPVPEIIEQKCTFAFINKIGSSLNKKQKNKLFIYALNYLMSKIQINKIVNKSDADESLRMLQDVLILLKDWNRQLFEYPLIYGIIQRLIEIKEGKGLSVDLSCFYNVNKSWRKDMFEESLSLSLCEETCLNVLKHKPQLLTRHDKQIHTLRTNDAVSLRRVLAKLRVYWPDTLAQHWREAYMESIHNISEQKAAIKGLFQLSPLEHVIEMAKSHVPFDSKINWSDTNQAEISLKKNIARHLHLTRPRVPFDTVLWYAKGDYLQYAVPPLSAILYNVSKVESREYLPKLLNAPVSLQKLGIRLVYTKFEAIEVKYIFSDIWKSTKNATVRAIIFENIFNQLCGSKNLNTENELWELLSMFMQEVNLQDSTRLYKILSNIKSVPINVRGKYYIKSYEIFKSLPKSHVCVRYLNNVIAYAAYIMELLDEDFVANKLLSPVESKFCTHNGHTIFMYLNVLTCFLLCSKSEEIHVLRFRKIERALEEVFKRWHDIRSGDFYVKNNFNRFLKSLVKNFQDYFIHNKIPIPGKLFELIQRKMQKELQLVENYVLFTSWALVTEYVKCMNEHSSNILNIIAASTSRNAWKDINLEVCEGHTLGEKIINYLRKDTEKYSSAIHDLFADALSQMFLMLNITDDSVLETLSHMLYDQEFIPSYLVVCKCIPKFCCGESKLKRSEIRNQMKSHPSALVRMQYHRYFYIIPEDNT</sequence>
<evidence type="ECO:0000313" key="1">
    <source>
        <dbReference type="EMBL" id="KAF9417351.1"/>
    </source>
</evidence>
<gene>
    <name evidence="1" type="ORF">HW555_005567</name>
</gene>
<name>A0A835L4F7_SPOEX</name>
<protein>
    <submittedName>
        <fullName evidence="1">Uncharacterized protein</fullName>
    </submittedName>
</protein>
<keyword evidence="2" id="KW-1185">Reference proteome</keyword>
<dbReference type="EMBL" id="JACKWZ010000073">
    <property type="protein sequence ID" value="KAF9417351.1"/>
    <property type="molecule type" value="Genomic_DNA"/>
</dbReference>